<evidence type="ECO:0000313" key="2">
    <source>
        <dbReference type="Proteomes" id="UP001597399"/>
    </source>
</evidence>
<proteinExistence type="predicted"/>
<reference evidence="2" key="1">
    <citation type="journal article" date="2019" name="Int. J. Syst. Evol. Microbiol.">
        <title>The Global Catalogue of Microorganisms (GCM) 10K type strain sequencing project: providing services to taxonomists for standard genome sequencing and annotation.</title>
        <authorList>
            <consortium name="The Broad Institute Genomics Platform"/>
            <consortium name="The Broad Institute Genome Sequencing Center for Infectious Disease"/>
            <person name="Wu L."/>
            <person name="Ma J."/>
        </authorList>
    </citation>
    <scope>NUCLEOTIDE SEQUENCE [LARGE SCALE GENOMIC DNA]</scope>
    <source>
        <strain evidence="2">TISTR 2466</strain>
    </source>
</reference>
<name>A0ABW5S7C9_9BACL</name>
<accession>A0ABW5S7C9</accession>
<dbReference type="Proteomes" id="UP001597399">
    <property type="component" value="Unassembled WGS sequence"/>
</dbReference>
<keyword evidence="2" id="KW-1185">Reference proteome</keyword>
<evidence type="ECO:0000313" key="1">
    <source>
        <dbReference type="EMBL" id="MFD2695340.1"/>
    </source>
</evidence>
<dbReference type="EMBL" id="JBHUMQ010000042">
    <property type="protein sequence ID" value="MFD2695340.1"/>
    <property type="molecule type" value="Genomic_DNA"/>
</dbReference>
<organism evidence="1 2">
    <name type="scientific">Sporolactobacillus shoreicorticis</name>
    <dbReference type="NCBI Taxonomy" id="1923877"/>
    <lineage>
        <taxon>Bacteria</taxon>
        <taxon>Bacillati</taxon>
        <taxon>Bacillota</taxon>
        <taxon>Bacilli</taxon>
        <taxon>Bacillales</taxon>
        <taxon>Sporolactobacillaceae</taxon>
        <taxon>Sporolactobacillus</taxon>
    </lineage>
</organism>
<sequence>MDSLLNLPVTYEITFATRQAAHDYYDKSVDYWSSQIGKRTVNNNAWYVFTKLEETHFKEEISKLFIKMDISSDKYKIIKTDIGYWQSPF</sequence>
<protein>
    <submittedName>
        <fullName evidence="1">Uncharacterized protein</fullName>
    </submittedName>
</protein>
<gene>
    <name evidence="1" type="ORF">ACFSUE_17180</name>
</gene>
<comment type="caution">
    <text evidence="1">The sequence shown here is derived from an EMBL/GenBank/DDBJ whole genome shotgun (WGS) entry which is preliminary data.</text>
</comment>
<dbReference type="RefSeq" id="WP_253062570.1">
    <property type="nucleotide sequence ID" value="NZ_JAMXWM010000014.1"/>
</dbReference>